<evidence type="ECO:0000256" key="1">
    <source>
        <dbReference type="SAM" id="MobiDB-lite"/>
    </source>
</evidence>
<feature type="compositionally biased region" description="Low complexity" evidence="1">
    <location>
        <begin position="31"/>
        <end position="81"/>
    </location>
</feature>
<dbReference type="PROSITE" id="PS51257">
    <property type="entry name" value="PROKAR_LIPOPROTEIN"/>
    <property type="match status" value="1"/>
</dbReference>
<accession>A0A919SBT5</accession>
<gene>
    <name evidence="3" type="ORF">Aco04nite_09300</name>
</gene>
<dbReference type="EMBL" id="BOQP01000004">
    <property type="protein sequence ID" value="GIM68112.1"/>
    <property type="molecule type" value="Genomic_DNA"/>
</dbReference>
<evidence type="ECO:0000313" key="3">
    <source>
        <dbReference type="EMBL" id="GIM68112.1"/>
    </source>
</evidence>
<comment type="caution">
    <text evidence="3">The sequence shown here is derived from an EMBL/GenBank/DDBJ whole genome shotgun (WGS) entry which is preliminary data.</text>
</comment>
<protein>
    <recommendedName>
        <fullName evidence="5">Ricin B lectin domain-containing protein</fullName>
    </recommendedName>
</protein>
<keyword evidence="4" id="KW-1185">Reference proteome</keyword>
<dbReference type="AlphaFoldDB" id="A0A919SBT5"/>
<dbReference type="RefSeq" id="WP_212995908.1">
    <property type="nucleotide sequence ID" value="NZ_BAAATW010000002.1"/>
</dbReference>
<proteinExistence type="predicted"/>
<sequence length="227" mass="22554">MSMSRVTGLGAMGVIVATLGACSSTPPPATAPSATAPSAGAPSTAAPATAAPVEPPATTAATEPTTATPARTTAAPTSNPTVESDLSQLKKLGITTGSGVLIDVADDGADRFLQVGKNGVVDFTGTTSTDSTMMALKPAPVAASNRVVIKPPFWNEDLGAGSCVADTAGAALKLETCRPGKASQVWQVIPAGDSGQFELRGTFGILSVDNGKLVTAGGRTGLQTKQF</sequence>
<reference evidence="3" key="1">
    <citation type="submission" date="2021-03" db="EMBL/GenBank/DDBJ databases">
        <title>Whole genome shotgun sequence of Actinoplanes consettensis NBRC 14913.</title>
        <authorList>
            <person name="Komaki H."/>
            <person name="Tamura T."/>
        </authorList>
    </citation>
    <scope>NUCLEOTIDE SEQUENCE</scope>
    <source>
        <strain evidence="3">NBRC 14913</strain>
    </source>
</reference>
<evidence type="ECO:0008006" key="5">
    <source>
        <dbReference type="Google" id="ProtNLM"/>
    </source>
</evidence>
<evidence type="ECO:0000313" key="4">
    <source>
        <dbReference type="Proteomes" id="UP000680865"/>
    </source>
</evidence>
<organism evidence="3 4">
    <name type="scientific">Winogradskya consettensis</name>
    <dbReference type="NCBI Taxonomy" id="113560"/>
    <lineage>
        <taxon>Bacteria</taxon>
        <taxon>Bacillati</taxon>
        <taxon>Actinomycetota</taxon>
        <taxon>Actinomycetes</taxon>
        <taxon>Micromonosporales</taxon>
        <taxon>Micromonosporaceae</taxon>
        <taxon>Winogradskya</taxon>
    </lineage>
</organism>
<dbReference type="Proteomes" id="UP000680865">
    <property type="component" value="Unassembled WGS sequence"/>
</dbReference>
<feature type="chain" id="PRO_5036772011" description="Ricin B lectin domain-containing protein" evidence="2">
    <location>
        <begin position="32"/>
        <end position="227"/>
    </location>
</feature>
<evidence type="ECO:0000256" key="2">
    <source>
        <dbReference type="SAM" id="SignalP"/>
    </source>
</evidence>
<name>A0A919SBT5_9ACTN</name>
<keyword evidence="2" id="KW-0732">Signal</keyword>
<feature type="region of interest" description="Disordered" evidence="1">
    <location>
        <begin position="24"/>
        <end position="84"/>
    </location>
</feature>
<feature type="signal peptide" evidence="2">
    <location>
        <begin position="1"/>
        <end position="31"/>
    </location>
</feature>